<feature type="compositionally biased region" description="Polar residues" evidence="1">
    <location>
        <begin position="37"/>
        <end position="47"/>
    </location>
</feature>
<accession>A0A4Q7N751</accession>
<reference evidence="2 3" key="1">
    <citation type="submission" date="2019-02" db="EMBL/GenBank/DDBJ databases">
        <title>Genomic Encyclopedia of Type Strains, Phase IV (KMG-IV): sequencing the most valuable type-strain genomes for metagenomic binning, comparative biology and taxonomic classification.</title>
        <authorList>
            <person name="Goeker M."/>
        </authorList>
    </citation>
    <scope>NUCLEOTIDE SEQUENCE [LARGE SCALE GENOMIC DNA]</scope>
    <source>
        <strain evidence="2 3">DSM 45622</strain>
    </source>
</reference>
<feature type="region of interest" description="Disordered" evidence="1">
    <location>
        <begin position="1"/>
        <end position="47"/>
    </location>
</feature>
<dbReference type="AlphaFoldDB" id="A0A4Q7N751"/>
<dbReference type="Proteomes" id="UP000293638">
    <property type="component" value="Unassembled WGS sequence"/>
</dbReference>
<keyword evidence="3" id="KW-1185">Reference proteome</keyword>
<evidence type="ECO:0000256" key="1">
    <source>
        <dbReference type="SAM" id="MobiDB-lite"/>
    </source>
</evidence>
<protein>
    <submittedName>
        <fullName evidence="2">Uncharacterized protein</fullName>
    </submittedName>
</protein>
<evidence type="ECO:0000313" key="3">
    <source>
        <dbReference type="Proteomes" id="UP000293638"/>
    </source>
</evidence>
<feature type="non-terminal residue" evidence="2">
    <location>
        <position position="1"/>
    </location>
</feature>
<evidence type="ECO:0000313" key="2">
    <source>
        <dbReference type="EMBL" id="RZS77530.1"/>
    </source>
</evidence>
<organism evidence="2 3">
    <name type="scientific">Motilibacter rhizosphaerae</name>
    <dbReference type="NCBI Taxonomy" id="598652"/>
    <lineage>
        <taxon>Bacteria</taxon>
        <taxon>Bacillati</taxon>
        <taxon>Actinomycetota</taxon>
        <taxon>Actinomycetes</taxon>
        <taxon>Motilibacterales</taxon>
        <taxon>Motilibacteraceae</taxon>
        <taxon>Motilibacter</taxon>
    </lineage>
</organism>
<dbReference type="EMBL" id="SGXD01000011">
    <property type="protein sequence ID" value="RZS77530.1"/>
    <property type="molecule type" value="Genomic_DNA"/>
</dbReference>
<proteinExistence type="predicted"/>
<gene>
    <name evidence="2" type="ORF">EV189_4038</name>
</gene>
<sequence>RADPDRGSRDGLLLELMRTPYKRPLTESGRQNRLPHSHSSATRNDPT</sequence>
<name>A0A4Q7N751_9ACTN</name>
<comment type="caution">
    <text evidence="2">The sequence shown here is derived from an EMBL/GenBank/DDBJ whole genome shotgun (WGS) entry which is preliminary data.</text>
</comment>